<gene>
    <name evidence="1" type="ORF">C1645_870005</name>
</gene>
<comment type="caution">
    <text evidence="1">The sequence shown here is derived from an EMBL/GenBank/DDBJ whole genome shotgun (WGS) entry which is preliminary data.</text>
</comment>
<dbReference type="AlphaFoldDB" id="A0A397TSL9"/>
<reference evidence="1 2" key="1">
    <citation type="submission" date="2018-06" db="EMBL/GenBank/DDBJ databases">
        <title>Comparative genomics reveals the genomic features of Rhizophagus irregularis, R. cerebriforme, R. diaphanum and Gigaspora rosea, and their symbiotic lifestyle signature.</title>
        <authorList>
            <person name="Morin E."/>
            <person name="San Clemente H."/>
            <person name="Chen E.C.H."/>
            <person name="De La Providencia I."/>
            <person name="Hainaut M."/>
            <person name="Kuo A."/>
            <person name="Kohler A."/>
            <person name="Murat C."/>
            <person name="Tang N."/>
            <person name="Roy S."/>
            <person name="Loubradou J."/>
            <person name="Henrissat B."/>
            <person name="Grigoriev I.V."/>
            <person name="Corradi N."/>
            <person name="Roux C."/>
            <person name="Martin F.M."/>
        </authorList>
    </citation>
    <scope>NUCLEOTIDE SEQUENCE [LARGE SCALE GENOMIC DNA]</scope>
    <source>
        <strain evidence="1 2">DAOM 227022</strain>
    </source>
</reference>
<organism evidence="1 2">
    <name type="scientific">Glomus cerebriforme</name>
    <dbReference type="NCBI Taxonomy" id="658196"/>
    <lineage>
        <taxon>Eukaryota</taxon>
        <taxon>Fungi</taxon>
        <taxon>Fungi incertae sedis</taxon>
        <taxon>Mucoromycota</taxon>
        <taxon>Glomeromycotina</taxon>
        <taxon>Glomeromycetes</taxon>
        <taxon>Glomerales</taxon>
        <taxon>Glomeraceae</taxon>
        <taxon>Glomus</taxon>
    </lineage>
</organism>
<evidence type="ECO:0000313" key="1">
    <source>
        <dbReference type="EMBL" id="RIA99457.1"/>
    </source>
</evidence>
<accession>A0A397TSL9</accession>
<dbReference type="OrthoDB" id="2337667at2759"/>
<dbReference type="Proteomes" id="UP000265703">
    <property type="component" value="Unassembled WGS sequence"/>
</dbReference>
<keyword evidence="2" id="KW-1185">Reference proteome</keyword>
<protein>
    <recommendedName>
        <fullName evidence="3">F-box domain-containing protein</fullName>
    </recommendedName>
</protein>
<sequence>MPKSFPSEIVRSFVLYLKDDKKSLHSCLLVSRDWCREVVGLLWRQPFRFLYTCNKTNLSVPLQSTNPKLINDCHCSDKRRSQASNLLLTYYSINYYDELIKEGIIDTKSRKILFNYFEFLNVLDLHELYSAIRDWINWENSDNKIRLLNLLNSKFSLDSIYTLDNYTPLTFKSIYRYFFTYSPELKLLSFDTNLILYKINNNNPCLFLNVAVHSYFHNKHNNILLDQLNEFNFPEIRQSFTNLTELVFSVGGDKSTIFSSLSQICHNIQKMIIILPYPYIFCLFGDSFIKNEDSLEKLASLIRSQHNLIYFELSDNTHQKGTMSEILKSLKESQHNSLKTLIFKYIMIDNNDNVLIYLKYFQNLQELTFYKCIYDGKMDEKKNYYEEGLWLPNLKCLQIDYKNEYKKESEELLSILFGCSPLLNEI</sequence>
<evidence type="ECO:0008006" key="3">
    <source>
        <dbReference type="Google" id="ProtNLM"/>
    </source>
</evidence>
<proteinExistence type="predicted"/>
<evidence type="ECO:0000313" key="2">
    <source>
        <dbReference type="Proteomes" id="UP000265703"/>
    </source>
</evidence>
<dbReference type="EMBL" id="QKYT01000004">
    <property type="protein sequence ID" value="RIA99457.1"/>
    <property type="molecule type" value="Genomic_DNA"/>
</dbReference>
<name>A0A397TSL9_9GLOM</name>